<organism evidence="1 2">
    <name type="scientific">Actinoplanes ianthinogenes</name>
    <dbReference type="NCBI Taxonomy" id="122358"/>
    <lineage>
        <taxon>Bacteria</taxon>
        <taxon>Bacillati</taxon>
        <taxon>Actinomycetota</taxon>
        <taxon>Actinomycetes</taxon>
        <taxon>Micromonosporales</taxon>
        <taxon>Micromonosporaceae</taxon>
        <taxon>Actinoplanes</taxon>
    </lineage>
</organism>
<dbReference type="Pfam" id="PF07366">
    <property type="entry name" value="SnoaL"/>
    <property type="match status" value="1"/>
</dbReference>
<name>A0ABN6C4G0_9ACTN</name>
<reference evidence="1 2" key="1">
    <citation type="submission" date="2020-08" db="EMBL/GenBank/DDBJ databases">
        <title>Whole genome shotgun sequence of Actinoplanes ianthinogenes NBRC 13996.</title>
        <authorList>
            <person name="Komaki H."/>
            <person name="Tamura T."/>
        </authorList>
    </citation>
    <scope>NUCLEOTIDE SEQUENCE [LARGE SCALE GENOMIC DNA]</scope>
    <source>
        <strain evidence="1 2">NBRC 13996</strain>
    </source>
</reference>
<dbReference type="Proteomes" id="UP000676967">
    <property type="component" value="Chromosome"/>
</dbReference>
<dbReference type="InterPro" id="IPR009959">
    <property type="entry name" value="Cyclase_SnoaL-like"/>
</dbReference>
<evidence type="ECO:0000313" key="1">
    <source>
        <dbReference type="EMBL" id="BCJ39441.1"/>
    </source>
</evidence>
<protein>
    <recommendedName>
        <fullName evidence="3">SnoaL-like domain-containing protein</fullName>
    </recommendedName>
</protein>
<keyword evidence="2" id="KW-1185">Reference proteome</keyword>
<evidence type="ECO:0000313" key="2">
    <source>
        <dbReference type="Proteomes" id="UP000676967"/>
    </source>
</evidence>
<accession>A0ABN6C4G0</accession>
<dbReference type="InterPro" id="IPR032710">
    <property type="entry name" value="NTF2-like_dom_sf"/>
</dbReference>
<dbReference type="Gene3D" id="3.10.450.50">
    <property type="match status" value="1"/>
</dbReference>
<dbReference type="EMBL" id="AP023356">
    <property type="protein sequence ID" value="BCJ39441.1"/>
    <property type="molecule type" value="Genomic_DNA"/>
</dbReference>
<evidence type="ECO:0008006" key="3">
    <source>
        <dbReference type="Google" id="ProtNLM"/>
    </source>
</evidence>
<sequence>MLGVMINAEVTRGVVAAFLDEVRSGRAVDRAAGLMAPRVLAHQVCSEDEVTIERTPADYADHVREMQATWGDFTLEVNEFLVDGARAYVRFTQTGVHRSGRTVRQINSVVYHVEDGVITEYWMQIDRAGLAHQLA</sequence>
<proteinExistence type="predicted"/>
<dbReference type="SUPFAM" id="SSF54427">
    <property type="entry name" value="NTF2-like"/>
    <property type="match status" value="1"/>
</dbReference>
<gene>
    <name evidence="1" type="ORF">Aiant_00980</name>
</gene>